<reference evidence="1 2" key="1">
    <citation type="submission" date="2017-07" db="EMBL/GenBank/DDBJ databases">
        <title>Phylogenetic study on the rhizospheric bacterium Ochrobactrum sp. A44.</title>
        <authorList>
            <person name="Krzyzanowska D.M."/>
            <person name="Ossowicki A."/>
            <person name="Rajewska M."/>
            <person name="Maciag T."/>
            <person name="Kaczynski Z."/>
            <person name="Czerwicka M."/>
            <person name="Jafra S."/>
        </authorList>
    </citation>
    <scope>NUCLEOTIDE SEQUENCE [LARGE SCALE GENOMIC DNA]</scope>
    <source>
        <strain evidence="1 2">A44</strain>
    </source>
</reference>
<gene>
    <name evidence="1" type="ORF">CES85_1927</name>
</gene>
<accession>A0A248UKV4</accession>
<sequence>MGKNTMSTRHSRNTAIRAERFVQYRKLQLGGPSALSFGSR</sequence>
<evidence type="ECO:0000313" key="2">
    <source>
        <dbReference type="Proteomes" id="UP000215256"/>
    </source>
</evidence>
<evidence type="ECO:0000313" key="1">
    <source>
        <dbReference type="EMBL" id="ASV87375.1"/>
    </source>
</evidence>
<name>A0A248UKV4_9HYPH</name>
<protein>
    <submittedName>
        <fullName evidence="1">Uncharacterized protein</fullName>
    </submittedName>
</protein>
<organism evidence="1 2">
    <name type="scientific">Ochrobactrum quorumnocens</name>
    <dbReference type="NCBI Taxonomy" id="271865"/>
    <lineage>
        <taxon>Bacteria</taxon>
        <taxon>Pseudomonadati</taxon>
        <taxon>Pseudomonadota</taxon>
        <taxon>Alphaproteobacteria</taxon>
        <taxon>Hyphomicrobiales</taxon>
        <taxon>Brucellaceae</taxon>
        <taxon>Brucella/Ochrobactrum group</taxon>
        <taxon>Ochrobactrum</taxon>
    </lineage>
</organism>
<dbReference type="KEGG" id="och:CES85_1927"/>
<proteinExistence type="predicted"/>
<dbReference type="EMBL" id="CP022604">
    <property type="protein sequence ID" value="ASV87375.1"/>
    <property type="molecule type" value="Genomic_DNA"/>
</dbReference>
<dbReference type="Proteomes" id="UP000215256">
    <property type="component" value="Chromosome 1"/>
</dbReference>
<dbReference type="AlphaFoldDB" id="A0A248UKV4"/>